<dbReference type="SUPFAM" id="SSF53335">
    <property type="entry name" value="S-adenosyl-L-methionine-dependent methyltransferases"/>
    <property type="match status" value="1"/>
</dbReference>
<dbReference type="AlphaFoldDB" id="A0A1G7A343"/>
<keyword evidence="2" id="KW-0489">Methyltransferase</keyword>
<evidence type="ECO:0000313" key="2">
    <source>
        <dbReference type="EMBL" id="SDE09324.1"/>
    </source>
</evidence>
<gene>
    <name evidence="2" type="ORF">SAMN05444580_11022</name>
</gene>
<protein>
    <submittedName>
        <fullName evidence="2">Methyltransferase domain-containing protein</fullName>
    </submittedName>
</protein>
<evidence type="ECO:0000313" key="3">
    <source>
        <dbReference type="Proteomes" id="UP000199417"/>
    </source>
</evidence>
<sequence>MSVPSIGATLVTSRSFEEYVAMFALDGDDLSGTVLDCPAGASSFTATAHESGTRATACDSAYGDRQSLLDSVRTEVERGNRYIAEHHEGFSDRFFATPDEHLGHRLTAADAFVRDFVDRPEAYVHAALPALPFGDRSFDLVLSSHLLFSYADRLDLDTHLAYLAELVRVARDQVRVFPLVPTGSTARYPHLGELRDRLAARGVDTTVTAVDYEFQRGADEMLVCRRP</sequence>
<dbReference type="STRING" id="168276.SAMN05444580_11022"/>
<dbReference type="Pfam" id="PF08241">
    <property type="entry name" value="Methyltransf_11"/>
    <property type="match status" value="1"/>
</dbReference>
<keyword evidence="2" id="KW-0808">Transferase</keyword>
<reference evidence="2 3" key="1">
    <citation type="submission" date="2016-10" db="EMBL/GenBank/DDBJ databases">
        <authorList>
            <person name="de Groot N.N."/>
        </authorList>
    </citation>
    <scope>NUCLEOTIDE SEQUENCE [LARGE SCALE GENOMIC DNA]</scope>
    <source>
        <strain evidence="2 3">JCM 11308</strain>
    </source>
</reference>
<name>A0A1G7A343_9NOCA</name>
<dbReference type="EMBL" id="FNAB01000010">
    <property type="protein sequence ID" value="SDE09324.1"/>
    <property type="molecule type" value="Genomic_DNA"/>
</dbReference>
<keyword evidence="3" id="KW-1185">Reference proteome</keyword>
<dbReference type="GO" id="GO:0032259">
    <property type="term" value="P:methylation"/>
    <property type="evidence" value="ECO:0007669"/>
    <property type="project" value="UniProtKB-KW"/>
</dbReference>
<dbReference type="GO" id="GO:0008757">
    <property type="term" value="F:S-adenosylmethionine-dependent methyltransferase activity"/>
    <property type="evidence" value="ECO:0007669"/>
    <property type="project" value="InterPro"/>
</dbReference>
<dbReference type="RefSeq" id="WP_072844946.1">
    <property type="nucleotide sequence ID" value="NZ_FNAB01000010.1"/>
</dbReference>
<dbReference type="InterPro" id="IPR029063">
    <property type="entry name" value="SAM-dependent_MTases_sf"/>
</dbReference>
<organism evidence="2 3">
    <name type="scientific">Rhodococcus tukisamuensis</name>
    <dbReference type="NCBI Taxonomy" id="168276"/>
    <lineage>
        <taxon>Bacteria</taxon>
        <taxon>Bacillati</taxon>
        <taxon>Actinomycetota</taxon>
        <taxon>Actinomycetes</taxon>
        <taxon>Mycobacteriales</taxon>
        <taxon>Nocardiaceae</taxon>
        <taxon>Rhodococcus</taxon>
    </lineage>
</organism>
<evidence type="ECO:0000259" key="1">
    <source>
        <dbReference type="Pfam" id="PF08241"/>
    </source>
</evidence>
<proteinExistence type="predicted"/>
<dbReference type="Gene3D" id="3.40.50.150">
    <property type="entry name" value="Vaccinia Virus protein VP39"/>
    <property type="match status" value="1"/>
</dbReference>
<dbReference type="InterPro" id="IPR013216">
    <property type="entry name" value="Methyltransf_11"/>
</dbReference>
<feature type="domain" description="Methyltransferase type 11" evidence="1">
    <location>
        <begin position="118"/>
        <end position="172"/>
    </location>
</feature>
<dbReference type="Proteomes" id="UP000199417">
    <property type="component" value="Unassembled WGS sequence"/>
</dbReference>
<accession>A0A1G7A343</accession>